<dbReference type="Proteomes" id="UP000320455">
    <property type="component" value="Unassembled WGS sequence"/>
</dbReference>
<name>A0ABD7S7F3_XANVA</name>
<organism evidence="1 2">
    <name type="scientific">Xanthomonas vasicola</name>
    <dbReference type="NCBI Taxonomy" id="56459"/>
    <lineage>
        <taxon>Bacteria</taxon>
        <taxon>Pseudomonadati</taxon>
        <taxon>Pseudomonadota</taxon>
        <taxon>Gammaproteobacteria</taxon>
        <taxon>Lysobacterales</taxon>
        <taxon>Lysobacteraceae</taxon>
        <taxon>Xanthomonas</taxon>
    </lineage>
</organism>
<dbReference type="EMBL" id="VOCK01000029">
    <property type="protein sequence ID" value="TWQ51143.1"/>
    <property type="molecule type" value="Genomic_DNA"/>
</dbReference>
<dbReference type="RefSeq" id="WP_039432514.1">
    <property type="nucleotide sequence ID" value="NZ_JAUPCI020000033.1"/>
</dbReference>
<accession>A0ABD7S7F3</accession>
<gene>
    <name evidence="1" type="ORF">FQK01_16005</name>
</gene>
<comment type="caution">
    <text evidence="1">The sequence shown here is derived from an EMBL/GenBank/DDBJ whole genome shotgun (WGS) entry which is preliminary data.</text>
</comment>
<keyword evidence="2" id="KW-1185">Reference proteome</keyword>
<evidence type="ECO:0000313" key="1">
    <source>
        <dbReference type="EMBL" id="TWQ51143.1"/>
    </source>
</evidence>
<sequence>MRHDASRDTGPLAVCSGLVSYGVENSELMQRGAGDVGLDGGICGQRFGFANNTKSLLPVEEQRKVVAELQLKA</sequence>
<protein>
    <submittedName>
        <fullName evidence="1">Uncharacterized protein</fullName>
    </submittedName>
</protein>
<reference evidence="2" key="1">
    <citation type="journal article" date="2020" name="Phytopathology">
        <title>Genomic acquisitions in emerging populations of Xanthomonas vasicola pv. vasculorum infecting corn in the U.S. and Argentina.</title>
        <authorList>
            <person name="Perez-Quintero A.L."/>
        </authorList>
    </citation>
    <scope>NUCLEOTIDE SEQUENCE [LARGE SCALE GENOMIC DNA]</scope>
    <source>
        <strain evidence="2">Xvh-L</strain>
    </source>
</reference>
<dbReference type="AlphaFoldDB" id="A0ABD7S7F3"/>
<proteinExistence type="predicted"/>
<evidence type="ECO:0000313" key="2">
    <source>
        <dbReference type="Proteomes" id="UP000320455"/>
    </source>
</evidence>